<proteinExistence type="predicted"/>
<dbReference type="EMBL" id="MK072387">
    <property type="protein sequence ID" value="AYV83291.1"/>
    <property type="molecule type" value="Genomic_DNA"/>
</dbReference>
<reference evidence="1" key="1">
    <citation type="submission" date="2018-10" db="EMBL/GenBank/DDBJ databases">
        <title>Hidden diversity of soil giant viruses.</title>
        <authorList>
            <person name="Schulz F."/>
            <person name="Alteio L."/>
            <person name="Goudeau D."/>
            <person name="Ryan E.M."/>
            <person name="Malmstrom R.R."/>
            <person name="Blanchard J."/>
            <person name="Woyke T."/>
        </authorList>
    </citation>
    <scope>NUCLEOTIDE SEQUENCE</scope>
    <source>
        <strain evidence="1">HYV1</strain>
    </source>
</reference>
<protein>
    <submittedName>
        <fullName evidence="1">Uncharacterized protein</fullName>
    </submittedName>
</protein>
<name>A0A3G5AAP8_9VIRU</name>
<sequence length="123" mass="13344">MALRFVALLKNVSKRAAAATVVYSAGAAITYHDASMKSGKEALERFRTLGPGGFAEHRHCDASDCSPDYPLSDKSKDAEVIEYGTKQARGNNMAAGALWPAALAFRVIDSPRKLALKRFERDV</sequence>
<organism evidence="1">
    <name type="scientific">Hyperionvirus sp</name>
    <dbReference type="NCBI Taxonomy" id="2487770"/>
    <lineage>
        <taxon>Viruses</taxon>
        <taxon>Varidnaviria</taxon>
        <taxon>Bamfordvirae</taxon>
        <taxon>Nucleocytoviricota</taxon>
        <taxon>Megaviricetes</taxon>
        <taxon>Imitervirales</taxon>
        <taxon>Mimiviridae</taxon>
        <taxon>Klosneuvirinae</taxon>
    </lineage>
</organism>
<gene>
    <name evidence="1" type="ORF">Hyperionvirus5_97</name>
</gene>
<accession>A0A3G5AAP8</accession>
<evidence type="ECO:0000313" key="1">
    <source>
        <dbReference type="EMBL" id="AYV83291.1"/>
    </source>
</evidence>